<proteinExistence type="predicted"/>
<dbReference type="AlphaFoldDB" id="A0A0E9UGA6"/>
<dbReference type="EMBL" id="GBXM01044569">
    <property type="protein sequence ID" value="JAH64008.1"/>
    <property type="molecule type" value="Transcribed_RNA"/>
</dbReference>
<organism evidence="1">
    <name type="scientific">Anguilla anguilla</name>
    <name type="common">European freshwater eel</name>
    <name type="synonym">Muraena anguilla</name>
    <dbReference type="NCBI Taxonomy" id="7936"/>
    <lineage>
        <taxon>Eukaryota</taxon>
        <taxon>Metazoa</taxon>
        <taxon>Chordata</taxon>
        <taxon>Craniata</taxon>
        <taxon>Vertebrata</taxon>
        <taxon>Euteleostomi</taxon>
        <taxon>Actinopterygii</taxon>
        <taxon>Neopterygii</taxon>
        <taxon>Teleostei</taxon>
        <taxon>Anguilliformes</taxon>
        <taxon>Anguillidae</taxon>
        <taxon>Anguilla</taxon>
    </lineage>
</organism>
<reference evidence="1" key="1">
    <citation type="submission" date="2014-11" db="EMBL/GenBank/DDBJ databases">
        <authorList>
            <person name="Amaro Gonzalez C."/>
        </authorList>
    </citation>
    <scope>NUCLEOTIDE SEQUENCE</scope>
</reference>
<sequence length="21" mass="2264">MNSHSRLSVQVVTAKCDCVVS</sequence>
<protein>
    <submittedName>
        <fullName evidence="1">Uncharacterized protein</fullName>
    </submittedName>
</protein>
<name>A0A0E9UGA6_ANGAN</name>
<evidence type="ECO:0000313" key="1">
    <source>
        <dbReference type="EMBL" id="JAH64008.1"/>
    </source>
</evidence>
<accession>A0A0E9UGA6</accession>
<reference evidence="1" key="2">
    <citation type="journal article" date="2015" name="Fish Shellfish Immunol.">
        <title>Early steps in the European eel (Anguilla anguilla)-Vibrio vulnificus interaction in the gills: Role of the RtxA13 toxin.</title>
        <authorList>
            <person name="Callol A."/>
            <person name="Pajuelo D."/>
            <person name="Ebbesson L."/>
            <person name="Teles M."/>
            <person name="MacKenzie S."/>
            <person name="Amaro C."/>
        </authorList>
    </citation>
    <scope>NUCLEOTIDE SEQUENCE</scope>
</reference>